<comment type="caution">
    <text evidence="6">The sequence shown here is derived from an EMBL/GenBank/DDBJ whole genome shotgun (WGS) entry which is preliminary data.</text>
</comment>
<accession>A0AAW8R7J2</accession>
<dbReference type="Gene3D" id="3.90.1590.10">
    <property type="entry name" value="glutathione-dependent formaldehyde- activating enzyme (gfa)"/>
    <property type="match status" value="1"/>
</dbReference>
<keyword evidence="3" id="KW-0862">Zinc</keyword>
<dbReference type="PANTHER" id="PTHR33337:SF40">
    <property type="entry name" value="CENP-V_GFA DOMAIN-CONTAINING PROTEIN-RELATED"/>
    <property type="match status" value="1"/>
</dbReference>
<dbReference type="GO" id="GO:0046872">
    <property type="term" value="F:metal ion binding"/>
    <property type="evidence" value="ECO:0007669"/>
    <property type="project" value="UniProtKB-KW"/>
</dbReference>
<evidence type="ECO:0000313" key="6">
    <source>
        <dbReference type="EMBL" id="MDT0583153.1"/>
    </source>
</evidence>
<dbReference type="GO" id="GO:0016846">
    <property type="term" value="F:carbon-sulfur lyase activity"/>
    <property type="evidence" value="ECO:0007669"/>
    <property type="project" value="InterPro"/>
</dbReference>
<dbReference type="EMBL" id="JAVRIE010000004">
    <property type="protein sequence ID" value="MDT0583153.1"/>
    <property type="molecule type" value="Genomic_DNA"/>
</dbReference>
<keyword evidence="2" id="KW-0479">Metal-binding</keyword>
<dbReference type="RefSeq" id="WP_311361921.1">
    <property type="nucleotide sequence ID" value="NZ_JAVRIE010000004.1"/>
</dbReference>
<keyword evidence="4" id="KW-0456">Lyase</keyword>
<dbReference type="InterPro" id="IPR011057">
    <property type="entry name" value="Mss4-like_sf"/>
</dbReference>
<protein>
    <submittedName>
        <fullName evidence="6">GFA family protein</fullName>
    </submittedName>
</protein>
<sequence>MKKITGSCICGRVEFTVADQFVYAGYCHCSMCRKSSGAAGTAIGGIPKNQFSITKGLHNIKRYKRTAESVSCFCEHCGSTLYGEKPSIQMVHVRYGALNNSPTLLPQAHMHVSSKADWYEISDELPQFSEFPTA</sequence>
<evidence type="ECO:0000259" key="5">
    <source>
        <dbReference type="PROSITE" id="PS51891"/>
    </source>
</evidence>
<proteinExistence type="inferred from homology"/>
<dbReference type="InterPro" id="IPR006913">
    <property type="entry name" value="CENP-V/GFA"/>
</dbReference>
<evidence type="ECO:0000256" key="3">
    <source>
        <dbReference type="ARBA" id="ARBA00022833"/>
    </source>
</evidence>
<evidence type="ECO:0000256" key="2">
    <source>
        <dbReference type="ARBA" id="ARBA00022723"/>
    </source>
</evidence>
<organism evidence="6 7">
    <name type="scientific">Brumicola blandensis</name>
    <dbReference type="NCBI Taxonomy" id="3075611"/>
    <lineage>
        <taxon>Bacteria</taxon>
        <taxon>Pseudomonadati</taxon>
        <taxon>Pseudomonadota</taxon>
        <taxon>Gammaproteobacteria</taxon>
        <taxon>Alteromonadales</taxon>
        <taxon>Alteromonadaceae</taxon>
        <taxon>Brumicola</taxon>
    </lineage>
</organism>
<name>A0AAW8R7J2_9ALTE</name>
<reference evidence="6 7" key="1">
    <citation type="submission" date="2023-09" db="EMBL/GenBank/DDBJ databases">
        <authorList>
            <person name="Rey-Velasco X."/>
        </authorList>
    </citation>
    <scope>NUCLEOTIDE SEQUENCE [LARGE SCALE GENOMIC DNA]</scope>
    <source>
        <strain evidence="6 7">W409</strain>
    </source>
</reference>
<evidence type="ECO:0000256" key="4">
    <source>
        <dbReference type="ARBA" id="ARBA00023239"/>
    </source>
</evidence>
<dbReference type="PROSITE" id="PS51891">
    <property type="entry name" value="CENP_V_GFA"/>
    <property type="match status" value="1"/>
</dbReference>
<dbReference type="PANTHER" id="PTHR33337">
    <property type="entry name" value="GFA DOMAIN-CONTAINING PROTEIN"/>
    <property type="match status" value="1"/>
</dbReference>
<comment type="similarity">
    <text evidence="1">Belongs to the Gfa family.</text>
</comment>
<gene>
    <name evidence="6" type="ORF">RM544_11435</name>
</gene>
<evidence type="ECO:0000256" key="1">
    <source>
        <dbReference type="ARBA" id="ARBA00005495"/>
    </source>
</evidence>
<dbReference type="AlphaFoldDB" id="A0AAW8R7J2"/>
<evidence type="ECO:0000313" key="7">
    <source>
        <dbReference type="Proteomes" id="UP001249020"/>
    </source>
</evidence>
<feature type="domain" description="CENP-V/GFA" evidence="5">
    <location>
        <begin position="4"/>
        <end position="120"/>
    </location>
</feature>
<dbReference type="SUPFAM" id="SSF51316">
    <property type="entry name" value="Mss4-like"/>
    <property type="match status" value="1"/>
</dbReference>
<keyword evidence="7" id="KW-1185">Reference proteome</keyword>
<dbReference type="Proteomes" id="UP001249020">
    <property type="component" value="Unassembled WGS sequence"/>
</dbReference>
<dbReference type="Pfam" id="PF04828">
    <property type="entry name" value="GFA"/>
    <property type="match status" value="1"/>
</dbReference>